<feature type="compositionally biased region" description="Polar residues" evidence="1">
    <location>
        <begin position="30"/>
        <end position="41"/>
    </location>
</feature>
<dbReference type="AlphaFoldDB" id="A0A8J8WD41"/>
<dbReference type="Proteomes" id="UP000770661">
    <property type="component" value="Unassembled WGS sequence"/>
</dbReference>
<dbReference type="OrthoDB" id="272810at2759"/>
<gene>
    <name evidence="2" type="primary">VPS13D_5</name>
    <name evidence="2" type="ORF">GWK47_026463</name>
</gene>
<proteinExistence type="predicted"/>
<organism evidence="2 3">
    <name type="scientific">Chionoecetes opilio</name>
    <name type="common">Atlantic snow crab</name>
    <name type="synonym">Cancer opilio</name>
    <dbReference type="NCBI Taxonomy" id="41210"/>
    <lineage>
        <taxon>Eukaryota</taxon>
        <taxon>Metazoa</taxon>
        <taxon>Ecdysozoa</taxon>
        <taxon>Arthropoda</taxon>
        <taxon>Crustacea</taxon>
        <taxon>Multicrustacea</taxon>
        <taxon>Malacostraca</taxon>
        <taxon>Eumalacostraca</taxon>
        <taxon>Eucarida</taxon>
        <taxon>Decapoda</taxon>
        <taxon>Pleocyemata</taxon>
        <taxon>Brachyura</taxon>
        <taxon>Eubrachyura</taxon>
        <taxon>Majoidea</taxon>
        <taxon>Majidae</taxon>
        <taxon>Chionoecetes</taxon>
    </lineage>
</organism>
<feature type="region of interest" description="Disordered" evidence="1">
    <location>
        <begin position="30"/>
        <end position="95"/>
    </location>
</feature>
<protein>
    <submittedName>
        <fullName evidence="2">Vacuolar protein sorting-associated protein 13D</fullName>
    </submittedName>
</protein>
<evidence type="ECO:0000313" key="2">
    <source>
        <dbReference type="EMBL" id="KAG0696637.1"/>
    </source>
</evidence>
<keyword evidence="3" id="KW-1185">Reference proteome</keyword>
<accession>A0A8J8WD41</accession>
<name>A0A8J8WD41_CHIOP</name>
<comment type="caution">
    <text evidence="2">The sequence shown here is derived from an EMBL/GenBank/DDBJ whole genome shotgun (WGS) entry which is preliminary data.</text>
</comment>
<sequence length="515" mass="57606">MVDGGIVTALKVSVSRQQYRQVVKTFSNLSVPNNEQSADQPTKSKEGPGATTTSVPRRGPEGGQTVNARHSPTVAVKETSAETQQRPLQSGFMPGKSTTDRILALHVLVERRWSFSVPSMCVELRGDVGEREKPLVNLLLEEIKVTYESCEPYKDSIQVTLRSLMMEDLQQSDDCAEHKFLMTSHTDPMDTSPEDSSLGNRLFNFDRQIPKFISTSCPEPHQHHGPDLLPSSLPSKFRMEKPFFKAQQKPAPSSSPAWKSVRVIFDESLDVLVMALEALHEETKPLGLEVSWLKTKVQTHRFIDVDFNSLNTIINISSWVMVLDFFSTDEDEANPSTASRDQAPNADISRVVTPPAIDEFNSIVEVQVRLLGLTLIKAGRPLARASISQVVVRSVGSDGNLTLNGRLGSLSLVDCSSHSRLYPEKFITTGNEAMTFQLFKYGHDDPEMQRVCDVRLKLKMSSVMYLHTHRFASEITQFVQEFNQLRDIVSRWRATTAGLKGEQLWELTGERELSG</sequence>
<dbReference type="EMBL" id="JACEEZ010025865">
    <property type="protein sequence ID" value="KAG0696637.1"/>
    <property type="molecule type" value="Genomic_DNA"/>
</dbReference>
<evidence type="ECO:0000256" key="1">
    <source>
        <dbReference type="SAM" id="MobiDB-lite"/>
    </source>
</evidence>
<evidence type="ECO:0000313" key="3">
    <source>
        <dbReference type="Proteomes" id="UP000770661"/>
    </source>
</evidence>
<reference evidence="2" key="1">
    <citation type="submission" date="2020-07" db="EMBL/GenBank/DDBJ databases">
        <title>The High-quality genome of the commercially important snow crab, Chionoecetes opilio.</title>
        <authorList>
            <person name="Jeong J.-H."/>
            <person name="Ryu S."/>
        </authorList>
    </citation>
    <scope>NUCLEOTIDE SEQUENCE</scope>
    <source>
        <strain evidence="2">MADBK_172401_WGS</strain>
        <tissue evidence="2">Digestive gland</tissue>
    </source>
</reference>